<proteinExistence type="predicted"/>
<dbReference type="GO" id="GO:0140359">
    <property type="term" value="F:ABC-type transporter activity"/>
    <property type="evidence" value="ECO:0007669"/>
    <property type="project" value="InterPro"/>
</dbReference>
<comment type="caution">
    <text evidence="2">The sequence shown here is derived from an EMBL/GenBank/DDBJ whole genome shotgun (WGS) entry which is preliminary data.</text>
</comment>
<evidence type="ECO:0000256" key="1">
    <source>
        <dbReference type="SAM" id="Phobius"/>
    </source>
</evidence>
<dbReference type="PANTHER" id="PTHR37305:SF1">
    <property type="entry name" value="MEMBRANE PROTEIN"/>
    <property type="match status" value="1"/>
</dbReference>
<keyword evidence="1" id="KW-0472">Membrane</keyword>
<organism evidence="2 3">
    <name type="scientific">Candidatus Chaera renei</name>
    <dbReference type="NCBI Taxonomy" id="2506947"/>
    <lineage>
        <taxon>Bacteria</taxon>
        <taxon>Candidatus Saccharimonadota</taxon>
        <taxon>Candidatus Saccharimonadia</taxon>
        <taxon>Candidatus Saccharimonadales</taxon>
        <taxon>Candidatus Saccharimonadaceae</taxon>
        <taxon>Candidatus Chaera</taxon>
    </lineage>
</organism>
<name>A0A4Q0AIR0_9BACT</name>
<keyword evidence="1" id="KW-1133">Transmembrane helix</keyword>
<feature type="transmembrane region" description="Helical" evidence="1">
    <location>
        <begin position="14"/>
        <end position="37"/>
    </location>
</feature>
<feature type="transmembrane region" description="Helical" evidence="1">
    <location>
        <begin position="236"/>
        <end position="259"/>
    </location>
</feature>
<gene>
    <name evidence="2" type="ORF">EOT04_01810</name>
</gene>
<evidence type="ECO:0000313" key="2">
    <source>
        <dbReference type="EMBL" id="RWZ79399.1"/>
    </source>
</evidence>
<dbReference type="EMBL" id="SCKW01000014">
    <property type="protein sequence ID" value="RWZ79399.1"/>
    <property type="molecule type" value="Genomic_DNA"/>
</dbReference>
<keyword evidence="3" id="KW-1185">Reference proteome</keyword>
<protein>
    <recommendedName>
        <fullName evidence="4">ABC transporter permease</fullName>
    </recommendedName>
</protein>
<sequence>MIPVLLSELRRRRWATAGWSLGISAYIALNLLTYPIVRDQSKALGQVLASLPGSFKTMVSDSTDLLSPAGFMSSKILYLILPMLFTVLAVSLGSTLLAREERSGTLELLLARPLPRRRLLAGKMAAGLAIMAIVTVAASAIAILFSWRVGLELSLLRIMQAIGLSALMGLMFGGLALALSALGRATGRGSAALSAALAVGGYLVVSLEGLADWLRWPAKLLPYHYYQPTEVLLGGYNWLNAWGFFAITVILAAIAMAGFSRRDIGG</sequence>
<feature type="transmembrane region" description="Helical" evidence="1">
    <location>
        <begin position="119"/>
        <end position="146"/>
    </location>
</feature>
<dbReference type="GO" id="GO:0005886">
    <property type="term" value="C:plasma membrane"/>
    <property type="evidence" value="ECO:0007669"/>
    <property type="project" value="UniProtKB-SubCell"/>
</dbReference>
<evidence type="ECO:0000313" key="3">
    <source>
        <dbReference type="Proteomes" id="UP000289269"/>
    </source>
</evidence>
<reference evidence="2" key="1">
    <citation type="submission" date="2019-01" db="EMBL/GenBank/DDBJ databases">
        <title>Genomic signatures and co-occurrence patterns of the ultra-small Saccharimodia (Patescibacteria phylum) suggest a symbiotic lifestyle.</title>
        <authorList>
            <person name="Lemos L."/>
            <person name="Medeiros J."/>
            <person name="Andreote F."/>
            <person name="Fernandes G."/>
            <person name="Varani A."/>
            <person name="Oliveira G."/>
            <person name="Pylro V."/>
        </authorList>
    </citation>
    <scope>NUCLEOTIDE SEQUENCE [LARGE SCALE GENOMIC DNA]</scope>
    <source>
        <strain evidence="2">AMD01</strain>
    </source>
</reference>
<keyword evidence="1" id="KW-0812">Transmembrane</keyword>
<accession>A0A4Q0AIR0</accession>
<dbReference type="Pfam" id="PF12679">
    <property type="entry name" value="ABC2_membrane_2"/>
    <property type="match status" value="1"/>
</dbReference>
<dbReference type="Proteomes" id="UP000289269">
    <property type="component" value="Unassembled WGS sequence"/>
</dbReference>
<evidence type="ECO:0008006" key="4">
    <source>
        <dbReference type="Google" id="ProtNLM"/>
    </source>
</evidence>
<dbReference type="PANTHER" id="PTHR37305">
    <property type="entry name" value="INTEGRAL MEMBRANE PROTEIN-RELATED"/>
    <property type="match status" value="1"/>
</dbReference>
<feature type="transmembrane region" description="Helical" evidence="1">
    <location>
        <begin position="76"/>
        <end position="98"/>
    </location>
</feature>
<feature type="transmembrane region" description="Helical" evidence="1">
    <location>
        <begin position="191"/>
        <end position="216"/>
    </location>
</feature>
<dbReference type="AlphaFoldDB" id="A0A4Q0AIR0"/>
<feature type="transmembrane region" description="Helical" evidence="1">
    <location>
        <begin position="158"/>
        <end position="179"/>
    </location>
</feature>